<evidence type="ECO:0000313" key="3">
    <source>
        <dbReference type="Proteomes" id="UP000177416"/>
    </source>
</evidence>
<dbReference type="EMBL" id="MFJJ01000015">
    <property type="protein sequence ID" value="OGG14557.1"/>
    <property type="molecule type" value="Genomic_DNA"/>
</dbReference>
<dbReference type="Pfam" id="PF00535">
    <property type="entry name" value="Glycos_transf_2"/>
    <property type="match status" value="1"/>
</dbReference>
<dbReference type="AlphaFoldDB" id="A0A1F5ZR36"/>
<dbReference type="PANTHER" id="PTHR43630">
    <property type="entry name" value="POLY-BETA-1,6-N-ACETYL-D-GLUCOSAMINE SYNTHASE"/>
    <property type="match status" value="1"/>
</dbReference>
<accession>A0A1F5ZR36</accession>
<dbReference type="InterPro" id="IPR001173">
    <property type="entry name" value="Glyco_trans_2-like"/>
</dbReference>
<reference evidence="2 3" key="1">
    <citation type="journal article" date="2016" name="Nat. Commun.">
        <title>Thousands of microbial genomes shed light on interconnected biogeochemical processes in an aquifer system.</title>
        <authorList>
            <person name="Anantharaman K."/>
            <person name="Brown C.T."/>
            <person name="Hug L.A."/>
            <person name="Sharon I."/>
            <person name="Castelle C.J."/>
            <person name="Probst A.J."/>
            <person name="Thomas B.C."/>
            <person name="Singh A."/>
            <person name="Wilkins M.J."/>
            <person name="Karaoz U."/>
            <person name="Brodie E.L."/>
            <person name="Williams K.H."/>
            <person name="Hubbard S.S."/>
            <person name="Banfield J.F."/>
        </authorList>
    </citation>
    <scope>NUCLEOTIDE SEQUENCE [LARGE SCALE GENOMIC DNA]</scope>
</reference>
<dbReference type="Proteomes" id="UP000177416">
    <property type="component" value="Unassembled WGS sequence"/>
</dbReference>
<name>A0A1F5ZR36_9BACT</name>
<evidence type="ECO:0000313" key="2">
    <source>
        <dbReference type="EMBL" id="OGG14557.1"/>
    </source>
</evidence>
<feature type="domain" description="Glycosyltransferase 2-like" evidence="1">
    <location>
        <begin position="2"/>
        <end position="117"/>
    </location>
</feature>
<evidence type="ECO:0000259" key="1">
    <source>
        <dbReference type="Pfam" id="PF00535"/>
    </source>
</evidence>
<protein>
    <recommendedName>
        <fullName evidence="1">Glycosyltransferase 2-like domain-containing protein</fullName>
    </recommendedName>
</protein>
<dbReference type="Gene3D" id="3.90.550.10">
    <property type="entry name" value="Spore Coat Polysaccharide Biosynthesis Protein SpsA, Chain A"/>
    <property type="match status" value="1"/>
</dbReference>
<organism evidence="2 3">
    <name type="scientific">Candidatus Gottesmanbacteria bacterium RIFCSPHIGHO2_01_FULL_46_14</name>
    <dbReference type="NCBI Taxonomy" id="1798380"/>
    <lineage>
        <taxon>Bacteria</taxon>
        <taxon>Candidatus Gottesmaniibacteriota</taxon>
    </lineage>
</organism>
<proteinExistence type="predicted"/>
<sequence>MILTRNEEARIEACLKSLSWVDEVVVIDNGSSDKTVALAKKTGAKVTLSVEKDFSRLRDIGKEKTTGDWILYVDADEIVPEALRSEIIERTKSKGCVAYCIRRKNYYLGNPWPYQDKMQRLFLRNALVGWHGAVHETATVNGPTETLHSPLEHHTHRTLEEMVAKTNEWSVVEARLRLDAHHPPVVWWRLVRVMITGFWESFVRNGGWRAGTVGFIESIYQGYSMFITYAKLWEMQVK</sequence>
<dbReference type="SUPFAM" id="SSF53448">
    <property type="entry name" value="Nucleotide-diphospho-sugar transferases"/>
    <property type="match status" value="1"/>
</dbReference>
<dbReference type="PANTHER" id="PTHR43630:SF2">
    <property type="entry name" value="GLYCOSYLTRANSFERASE"/>
    <property type="match status" value="1"/>
</dbReference>
<gene>
    <name evidence="2" type="ORF">A2875_02060</name>
</gene>
<dbReference type="CDD" id="cd02511">
    <property type="entry name" value="Beta4Glucosyltransferase"/>
    <property type="match status" value="1"/>
</dbReference>
<dbReference type="InterPro" id="IPR029044">
    <property type="entry name" value="Nucleotide-diphossugar_trans"/>
</dbReference>
<comment type="caution">
    <text evidence="2">The sequence shown here is derived from an EMBL/GenBank/DDBJ whole genome shotgun (WGS) entry which is preliminary data.</text>
</comment>